<evidence type="ECO:0000313" key="1">
    <source>
        <dbReference type="EMBL" id="MFA9479870.1"/>
    </source>
</evidence>
<proteinExistence type="predicted"/>
<protein>
    <recommendedName>
        <fullName evidence="3">DUF1559 domain-containing protein</fullName>
    </recommendedName>
</protein>
<dbReference type="Proteomes" id="UP001575105">
    <property type="component" value="Unassembled WGS sequence"/>
</dbReference>
<comment type="caution">
    <text evidence="1">The sequence shown here is derived from an EMBL/GenBank/DDBJ whole genome shotgun (WGS) entry which is preliminary data.</text>
</comment>
<evidence type="ECO:0008006" key="3">
    <source>
        <dbReference type="Google" id="ProtNLM"/>
    </source>
</evidence>
<accession>A0ABV4U8D4</accession>
<evidence type="ECO:0000313" key="2">
    <source>
        <dbReference type="Proteomes" id="UP001575105"/>
    </source>
</evidence>
<dbReference type="RefSeq" id="WP_425346793.1">
    <property type="nucleotide sequence ID" value="NZ_JBGUBD010000012.1"/>
</dbReference>
<organism evidence="1 2">
    <name type="scientific">Natronomicrosphaera hydrolytica</name>
    <dbReference type="NCBI Taxonomy" id="3242702"/>
    <lineage>
        <taxon>Bacteria</taxon>
        <taxon>Pseudomonadati</taxon>
        <taxon>Planctomycetota</taxon>
        <taxon>Phycisphaerae</taxon>
        <taxon>Phycisphaerales</taxon>
        <taxon>Phycisphaeraceae</taxon>
        <taxon>Natronomicrosphaera</taxon>
    </lineage>
</organism>
<sequence length="351" mass="38321">MSEKRDQQARRREQLEQPVQIRYVSPADAPVLDAIVDGSAVKATMSETDAQRREKVESLLGLLDAVGPDESGDEQEAGVRRAIAAVQAARQRERFATQVQMLTEPEPTLGVGWRQVAMAAAAFVVAVSLLFPVLEHNRSEARRIACASNLQQAGMAFGQYAAANNGMMPRGHVQPGSTWWNVGQQPDHEHGASPSNTAHLFILIRQRYVEPETLACPENSAAFVQQLTQNQIDWPSPDAVSYSYQNQYTSDPLRLSRSGHAAVLADKNPLFVMGASGMSFDEKTPRTAASRIHDGRGQSLLTADGGVRWTVSPMLRIPGRGDSTNFWVADGVKTFTGRELPSSPDDSFLVP</sequence>
<gene>
    <name evidence="1" type="ORF">ACERK3_16425</name>
</gene>
<dbReference type="EMBL" id="JBGUBD010000012">
    <property type="protein sequence ID" value="MFA9479870.1"/>
    <property type="molecule type" value="Genomic_DNA"/>
</dbReference>
<keyword evidence="2" id="KW-1185">Reference proteome</keyword>
<reference evidence="1 2" key="1">
    <citation type="submission" date="2024-08" db="EMBL/GenBank/DDBJ databases">
        <title>Whole-genome sequencing of halo(alkali)philic microorganisms from hypersaline lakes.</title>
        <authorList>
            <person name="Sorokin D.Y."/>
            <person name="Merkel A.Y."/>
            <person name="Messina E."/>
            <person name="Yakimov M."/>
        </authorList>
    </citation>
    <scope>NUCLEOTIDE SEQUENCE [LARGE SCALE GENOMIC DNA]</scope>
    <source>
        <strain evidence="1 2">AB-hyl4</strain>
    </source>
</reference>
<name>A0ABV4U8D4_9BACT</name>